<dbReference type="InterPro" id="IPR002885">
    <property type="entry name" value="PPR_rpt"/>
</dbReference>
<accession>A0A7J7NC40</accession>
<dbReference type="Pfam" id="PF13041">
    <property type="entry name" value="PPR_2"/>
    <property type="match status" value="3"/>
</dbReference>
<feature type="domain" description="DYW" evidence="3">
    <location>
        <begin position="805"/>
        <end position="883"/>
    </location>
</feature>
<dbReference type="OrthoDB" id="185373at2759"/>
<dbReference type="Pfam" id="PF14432">
    <property type="entry name" value="DYW_deaminase"/>
    <property type="match status" value="1"/>
</dbReference>
<dbReference type="InterPro" id="IPR046848">
    <property type="entry name" value="E_motif"/>
</dbReference>
<proteinExistence type="predicted"/>
<feature type="repeat" description="PPR" evidence="2">
    <location>
        <begin position="441"/>
        <end position="475"/>
    </location>
</feature>
<evidence type="ECO:0000256" key="2">
    <source>
        <dbReference type="PROSITE-ProRule" id="PRU00708"/>
    </source>
</evidence>
<dbReference type="NCBIfam" id="TIGR00756">
    <property type="entry name" value="PPR"/>
    <property type="match status" value="6"/>
</dbReference>
<dbReference type="InterPro" id="IPR032867">
    <property type="entry name" value="DYW_dom"/>
</dbReference>
<dbReference type="Gene3D" id="1.25.40.10">
    <property type="entry name" value="Tetratricopeptide repeat domain"/>
    <property type="match status" value="5"/>
</dbReference>
<dbReference type="Pfam" id="PF20431">
    <property type="entry name" value="E_motif"/>
    <property type="match status" value="1"/>
</dbReference>
<dbReference type="PANTHER" id="PTHR24015:SF553">
    <property type="entry name" value="DYW DOMAIN-CONTAINING PROTEIN"/>
    <property type="match status" value="1"/>
</dbReference>
<name>A0A7J7NC40_9MAGN</name>
<evidence type="ECO:0000313" key="5">
    <source>
        <dbReference type="Proteomes" id="UP000541444"/>
    </source>
</evidence>
<evidence type="ECO:0000259" key="3">
    <source>
        <dbReference type="Pfam" id="PF14432"/>
    </source>
</evidence>
<organism evidence="4 5">
    <name type="scientific">Kingdonia uniflora</name>
    <dbReference type="NCBI Taxonomy" id="39325"/>
    <lineage>
        <taxon>Eukaryota</taxon>
        <taxon>Viridiplantae</taxon>
        <taxon>Streptophyta</taxon>
        <taxon>Embryophyta</taxon>
        <taxon>Tracheophyta</taxon>
        <taxon>Spermatophyta</taxon>
        <taxon>Magnoliopsida</taxon>
        <taxon>Ranunculales</taxon>
        <taxon>Circaeasteraceae</taxon>
        <taxon>Kingdonia</taxon>
    </lineage>
</organism>
<feature type="repeat" description="PPR" evidence="2">
    <location>
        <begin position="371"/>
        <end position="405"/>
    </location>
</feature>
<dbReference type="PANTHER" id="PTHR24015">
    <property type="entry name" value="OS07G0578800 PROTEIN-RELATED"/>
    <property type="match status" value="1"/>
</dbReference>
<dbReference type="FunFam" id="1.25.40.10:FF:000073">
    <property type="entry name" value="Pentatricopeptide repeat-containing protein chloroplastic"/>
    <property type="match status" value="1"/>
</dbReference>
<dbReference type="InterPro" id="IPR011990">
    <property type="entry name" value="TPR-like_helical_dom_sf"/>
</dbReference>
<comment type="caution">
    <text evidence="4">The sequence shown here is derived from an EMBL/GenBank/DDBJ whole genome shotgun (WGS) entry which is preliminary data.</text>
</comment>
<feature type="repeat" description="PPR" evidence="2">
    <location>
        <begin position="572"/>
        <end position="606"/>
    </location>
</feature>
<feature type="repeat" description="PPR" evidence="2">
    <location>
        <begin position="167"/>
        <end position="201"/>
    </location>
</feature>
<sequence length="883" mass="99336">MAATATSTCFCFSPPFHHQTHRKHPQHQHELLLFKPSSRDTILSSPTSIKASSTLLQTTTTKNHPENTNTEISRLCEMGDLRNAMNLLLCNPHSSKSKLELKTYCSILQLCAEHKSLYDGKRIHSIISSLGILIDGVLGCKLVFMYLTCGDLIGGRRVFDEMVVNEKVFLWNLMMNGYAKVGDFRESIRLFIRMKESGVRPNEYSFSIVFKCFAALTSVLGGEETHGYLLKLGYGSYSTVVGNALISFYSKCRKMDSARTLFENLSERDVISWNSIIGGYVSNGFPEEGLHMLTEMRFSGVDADLITVVSIVQACVEMGDLFLGRAVHGFVIKGISFKGEVALSNCLLDMYGKCGDLISAERIFGEMGKKNVVSWTSMISGYAREEQCDRAVEMLREMGEKGVKPDLLTVTSILHAFWHNRSPKNVEDIHGYIMRNGLQSNLYVTNALIDAYAKGGRMEDARSVFDQMKVRDVITWNTIIGCYSKNSLFNEALGLLIEMQLKFKPNGVTMTCVLPACASLSALERGQEIHGYVLRNGFYSDIYISNALVDMYAKCGALPHARLLFNRVPVKDLVSWTVMIAGYGMHGSGKDAIALFSEMRATGITLQEVSFIAILYACSRSGLLDEGWRFFNIMRNDYKIEPKLEHYACMVSLLARAGRLTKAYKFIEAMPIAPDSKVWGALLCGCRIHRDVELAEKVAEKVFELDPENTEYYTLLASIYLEAEKWEEVKKIWAGSGGRRGIRKNIGYSWIEIKKKVHVFVEGDKSHLHPQSKRIELFLERARMRMKEEGCVSKKNYGLDNASNKIDKEEAICGHSEKLAMAYGVLNSPPGKTVRVTKNLRVCGDCHEMGKFLSNLEEKEIFLRDSSGFHHFKHGRCSCRGYW</sequence>
<dbReference type="Proteomes" id="UP000541444">
    <property type="component" value="Unassembled WGS sequence"/>
</dbReference>
<dbReference type="Pfam" id="PF01535">
    <property type="entry name" value="PPR"/>
    <property type="match status" value="4"/>
</dbReference>
<dbReference type="PROSITE" id="PS51375">
    <property type="entry name" value="PPR"/>
    <property type="match status" value="5"/>
</dbReference>
<dbReference type="GO" id="GO:0009451">
    <property type="term" value="P:RNA modification"/>
    <property type="evidence" value="ECO:0007669"/>
    <property type="project" value="InterPro"/>
</dbReference>
<dbReference type="FunFam" id="1.25.40.10:FF:000090">
    <property type="entry name" value="Pentatricopeptide repeat-containing protein, chloroplastic"/>
    <property type="match status" value="1"/>
</dbReference>
<dbReference type="GO" id="GO:0008270">
    <property type="term" value="F:zinc ion binding"/>
    <property type="evidence" value="ECO:0007669"/>
    <property type="project" value="InterPro"/>
</dbReference>
<dbReference type="SUPFAM" id="SSF48452">
    <property type="entry name" value="TPR-like"/>
    <property type="match status" value="2"/>
</dbReference>
<dbReference type="EMBL" id="JACGCM010000926">
    <property type="protein sequence ID" value="KAF6164418.1"/>
    <property type="molecule type" value="Genomic_DNA"/>
</dbReference>
<dbReference type="InterPro" id="IPR046960">
    <property type="entry name" value="PPR_At4g14850-like_plant"/>
</dbReference>
<protein>
    <recommendedName>
        <fullName evidence="3">DYW domain-containing protein</fullName>
    </recommendedName>
</protein>
<dbReference type="FunFam" id="1.25.40.10:FF:000344">
    <property type="entry name" value="Pentatricopeptide repeat-containing protein"/>
    <property type="match status" value="1"/>
</dbReference>
<gene>
    <name evidence="4" type="ORF">GIB67_025244</name>
</gene>
<keyword evidence="1" id="KW-0677">Repeat</keyword>
<dbReference type="AlphaFoldDB" id="A0A7J7NC40"/>
<dbReference type="FunFam" id="1.25.40.10:FF:000436">
    <property type="entry name" value="Pentatricopeptide repeat-containing protein At5g39350 family"/>
    <property type="match status" value="1"/>
</dbReference>
<evidence type="ECO:0000256" key="1">
    <source>
        <dbReference type="ARBA" id="ARBA00022737"/>
    </source>
</evidence>
<reference evidence="4 5" key="1">
    <citation type="journal article" date="2020" name="IScience">
        <title>Genome Sequencing of the Endangered Kingdonia uniflora (Circaeasteraceae, Ranunculales) Reveals Potential Mechanisms of Evolutionary Specialization.</title>
        <authorList>
            <person name="Sun Y."/>
            <person name="Deng T."/>
            <person name="Zhang A."/>
            <person name="Moore M.J."/>
            <person name="Landis J.B."/>
            <person name="Lin N."/>
            <person name="Zhang H."/>
            <person name="Zhang X."/>
            <person name="Huang J."/>
            <person name="Zhang X."/>
            <person name="Sun H."/>
            <person name="Wang H."/>
        </authorList>
    </citation>
    <scope>NUCLEOTIDE SEQUENCE [LARGE SCALE GENOMIC DNA]</scope>
    <source>
        <strain evidence="4">TB1705</strain>
        <tissue evidence="4">Leaf</tissue>
    </source>
</reference>
<keyword evidence="5" id="KW-1185">Reference proteome</keyword>
<feature type="repeat" description="PPR" evidence="2">
    <location>
        <begin position="269"/>
        <end position="303"/>
    </location>
</feature>
<evidence type="ECO:0000313" key="4">
    <source>
        <dbReference type="EMBL" id="KAF6164418.1"/>
    </source>
</evidence>
<dbReference type="GO" id="GO:0003729">
    <property type="term" value="F:mRNA binding"/>
    <property type="evidence" value="ECO:0007669"/>
    <property type="project" value="UniProtKB-ARBA"/>
</dbReference>